<evidence type="ECO:0008006" key="5">
    <source>
        <dbReference type="Google" id="ProtNLM"/>
    </source>
</evidence>
<feature type="domain" description="FBD" evidence="1">
    <location>
        <begin position="95"/>
        <end position="136"/>
    </location>
</feature>
<dbReference type="PANTHER" id="PTHR32141:SF34">
    <property type="entry name" value="OS12G0558366 PROTEIN"/>
    <property type="match status" value="1"/>
</dbReference>
<accession>A0A8T0VKC8</accession>
<evidence type="ECO:0000259" key="2">
    <source>
        <dbReference type="Pfam" id="PF24758"/>
    </source>
</evidence>
<sequence>MCSGRVIRIIRAPRTRTLACDDHIPKLQLRTRHFEKMVVVGPSYAMRSVKVLGLLTAPDLGFVTGLLKCLPCVEKLYILLDTWMLFKKDVKCSAPLECLDWHLKKVKIMNYDEKRVDVNFIKFFVLNARVVEYMKFVVHREKCGAKWIAGQHEKLQVNDRASKGAVFDFEADFSRLPNSMVHMEHIHDLAMDPFDRSLCM</sequence>
<protein>
    <recommendedName>
        <fullName evidence="5">FBD domain-containing protein</fullName>
    </recommendedName>
</protein>
<dbReference type="InterPro" id="IPR055411">
    <property type="entry name" value="LRR_FXL15/At3g58940/PEG3-like"/>
</dbReference>
<dbReference type="Pfam" id="PF08387">
    <property type="entry name" value="FBD"/>
    <property type="match status" value="1"/>
</dbReference>
<comment type="caution">
    <text evidence="3">The sequence shown here is derived from an EMBL/GenBank/DDBJ whole genome shotgun (WGS) entry which is preliminary data.</text>
</comment>
<dbReference type="Pfam" id="PF24758">
    <property type="entry name" value="LRR_At5g56370"/>
    <property type="match status" value="1"/>
</dbReference>
<name>A0A8T0VKC8_PANVG</name>
<evidence type="ECO:0000313" key="3">
    <source>
        <dbReference type="EMBL" id="KAG2632983.1"/>
    </source>
</evidence>
<organism evidence="3 4">
    <name type="scientific">Panicum virgatum</name>
    <name type="common">Blackwell switchgrass</name>
    <dbReference type="NCBI Taxonomy" id="38727"/>
    <lineage>
        <taxon>Eukaryota</taxon>
        <taxon>Viridiplantae</taxon>
        <taxon>Streptophyta</taxon>
        <taxon>Embryophyta</taxon>
        <taxon>Tracheophyta</taxon>
        <taxon>Spermatophyta</taxon>
        <taxon>Magnoliopsida</taxon>
        <taxon>Liliopsida</taxon>
        <taxon>Poales</taxon>
        <taxon>Poaceae</taxon>
        <taxon>PACMAD clade</taxon>
        <taxon>Panicoideae</taxon>
        <taxon>Panicodae</taxon>
        <taxon>Paniceae</taxon>
        <taxon>Panicinae</taxon>
        <taxon>Panicum</taxon>
        <taxon>Panicum sect. Hiantes</taxon>
    </lineage>
</organism>
<keyword evidence="4" id="KW-1185">Reference proteome</keyword>
<proteinExistence type="predicted"/>
<dbReference type="Proteomes" id="UP000823388">
    <property type="component" value="Chromosome 2N"/>
</dbReference>
<feature type="domain" description="F-box/LRR-repeat protein 15/At3g58940/PEG3-like LRR" evidence="2">
    <location>
        <begin position="5"/>
        <end position="78"/>
    </location>
</feature>
<reference evidence="3" key="1">
    <citation type="submission" date="2020-05" db="EMBL/GenBank/DDBJ databases">
        <title>WGS assembly of Panicum virgatum.</title>
        <authorList>
            <person name="Lovell J.T."/>
            <person name="Jenkins J."/>
            <person name="Shu S."/>
            <person name="Juenger T.E."/>
            <person name="Schmutz J."/>
        </authorList>
    </citation>
    <scope>NUCLEOTIDE SEQUENCE</scope>
    <source>
        <strain evidence="3">AP13</strain>
    </source>
</reference>
<dbReference type="AlphaFoldDB" id="A0A8T0VKC8"/>
<evidence type="ECO:0000313" key="4">
    <source>
        <dbReference type="Proteomes" id="UP000823388"/>
    </source>
</evidence>
<dbReference type="InterPro" id="IPR055302">
    <property type="entry name" value="F-box_dom-containing"/>
</dbReference>
<dbReference type="PANTHER" id="PTHR32141">
    <property type="match status" value="1"/>
</dbReference>
<dbReference type="InterPro" id="IPR006566">
    <property type="entry name" value="FBD"/>
</dbReference>
<gene>
    <name evidence="3" type="ORF">PVAP13_2NG271903</name>
</gene>
<evidence type="ECO:0000259" key="1">
    <source>
        <dbReference type="Pfam" id="PF08387"/>
    </source>
</evidence>
<dbReference type="EMBL" id="CM029040">
    <property type="protein sequence ID" value="KAG2632983.1"/>
    <property type="molecule type" value="Genomic_DNA"/>
</dbReference>